<dbReference type="PRINTS" id="PR00035">
    <property type="entry name" value="HTHGNTR"/>
</dbReference>
<keyword evidence="1" id="KW-0805">Transcription regulation</keyword>
<dbReference type="PROSITE" id="PS50949">
    <property type="entry name" value="HTH_GNTR"/>
    <property type="match status" value="1"/>
</dbReference>
<sequence>MARRDTAVQAALQGLRALLDEKFTAGDRLPAEQDLAELLDVSRGTVREALGALAIEGAIIRRWGVGTFVADKPDMAQLSMSKIVAYRDRIQMAGHTVDMLSSSCESVPSPPPVAAALGLPPREPVWLVTRIFSVDGVAAAYLKDYLPLKIGDDAIDPHPMLDIETDLFTFLGRIARHPAVHAVTDLEAVLAADHGADALRVPAGYPLVRSLQTVYGRGEEPISYGVTLHRTDIVRIRIIR</sequence>
<evidence type="ECO:0000256" key="2">
    <source>
        <dbReference type="ARBA" id="ARBA00023125"/>
    </source>
</evidence>
<dbReference type="InterPro" id="IPR036390">
    <property type="entry name" value="WH_DNA-bd_sf"/>
</dbReference>
<dbReference type="InterPro" id="IPR000524">
    <property type="entry name" value="Tscrpt_reg_HTH_GntR"/>
</dbReference>
<dbReference type="SUPFAM" id="SSF46785">
    <property type="entry name" value="Winged helix' DNA-binding domain"/>
    <property type="match status" value="1"/>
</dbReference>
<proteinExistence type="predicted"/>
<dbReference type="SMART" id="SM00866">
    <property type="entry name" value="UTRA"/>
    <property type="match status" value="1"/>
</dbReference>
<keyword evidence="3" id="KW-0804">Transcription</keyword>
<dbReference type="InterPro" id="IPR011663">
    <property type="entry name" value="UTRA"/>
</dbReference>
<keyword evidence="6" id="KW-1185">Reference proteome</keyword>
<dbReference type="PANTHER" id="PTHR44846">
    <property type="entry name" value="MANNOSYL-D-GLYCERATE TRANSPORT/METABOLISM SYSTEM REPRESSOR MNGR-RELATED"/>
    <property type="match status" value="1"/>
</dbReference>
<dbReference type="Gene3D" id="3.40.1410.10">
    <property type="entry name" value="Chorismate lyase-like"/>
    <property type="match status" value="1"/>
</dbReference>
<reference evidence="5" key="1">
    <citation type="submission" date="2020-11" db="EMBL/GenBank/DDBJ databases">
        <title>Whole-genome analyses of Nonomuraea sp. K274.</title>
        <authorList>
            <person name="Veyisoglu A."/>
        </authorList>
    </citation>
    <scope>NUCLEOTIDE SEQUENCE</scope>
    <source>
        <strain evidence="5">K274</strain>
    </source>
</reference>
<dbReference type="Pfam" id="PF00392">
    <property type="entry name" value="GntR"/>
    <property type="match status" value="1"/>
</dbReference>
<accession>A0A931AJ17</accession>
<protein>
    <submittedName>
        <fullName evidence="5">GntR family transcriptional regulator</fullName>
    </submittedName>
</protein>
<dbReference type="InterPro" id="IPR036388">
    <property type="entry name" value="WH-like_DNA-bd_sf"/>
</dbReference>
<dbReference type="SUPFAM" id="SSF64288">
    <property type="entry name" value="Chorismate lyase-like"/>
    <property type="match status" value="1"/>
</dbReference>
<dbReference type="SMART" id="SM00345">
    <property type="entry name" value="HTH_GNTR"/>
    <property type="match status" value="1"/>
</dbReference>
<dbReference type="InterPro" id="IPR028978">
    <property type="entry name" value="Chorismate_lyase_/UTRA_dom_sf"/>
</dbReference>
<dbReference type="GO" id="GO:0045892">
    <property type="term" value="P:negative regulation of DNA-templated transcription"/>
    <property type="evidence" value="ECO:0007669"/>
    <property type="project" value="TreeGrafter"/>
</dbReference>
<dbReference type="CDD" id="cd07377">
    <property type="entry name" value="WHTH_GntR"/>
    <property type="match status" value="1"/>
</dbReference>
<dbReference type="GO" id="GO:0003700">
    <property type="term" value="F:DNA-binding transcription factor activity"/>
    <property type="evidence" value="ECO:0007669"/>
    <property type="project" value="InterPro"/>
</dbReference>
<dbReference type="GO" id="GO:0003677">
    <property type="term" value="F:DNA binding"/>
    <property type="evidence" value="ECO:0007669"/>
    <property type="project" value="UniProtKB-KW"/>
</dbReference>
<evidence type="ECO:0000256" key="3">
    <source>
        <dbReference type="ARBA" id="ARBA00023163"/>
    </source>
</evidence>
<evidence type="ECO:0000256" key="1">
    <source>
        <dbReference type="ARBA" id="ARBA00023015"/>
    </source>
</evidence>
<gene>
    <name evidence="5" type="ORF">ITP53_38040</name>
</gene>
<dbReference type="RefSeq" id="WP_195900312.1">
    <property type="nucleotide sequence ID" value="NZ_JADOGI010000159.1"/>
</dbReference>
<dbReference type="Proteomes" id="UP000605361">
    <property type="component" value="Unassembled WGS sequence"/>
</dbReference>
<organism evidence="5 6">
    <name type="scientific">Nonomuraea cypriaca</name>
    <dbReference type="NCBI Taxonomy" id="1187855"/>
    <lineage>
        <taxon>Bacteria</taxon>
        <taxon>Bacillati</taxon>
        <taxon>Actinomycetota</taxon>
        <taxon>Actinomycetes</taxon>
        <taxon>Streptosporangiales</taxon>
        <taxon>Streptosporangiaceae</taxon>
        <taxon>Nonomuraea</taxon>
    </lineage>
</organism>
<dbReference type="InterPro" id="IPR050679">
    <property type="entry name" value="Bact_HTH_transcr_reg"/>
</dbReference>
<evidence type="ECO:0000313" key="5">
    <source>
        <dbReference type="EMBL" id="MBF8191403.1"/>
    </source>
</evidence>
<dbReference type="Pfam" id="PF07702">
    <property type="entry name" value="UTRA"/>
    <property type="match status" value="1"/>
</dbReference>
<dbReference type="PANTHER" id="PTHR44846:SF1">
    <property type="entry name" value="MANNOSYL-D-GLYCERATE TRANSPORT_METABOLISM SYSTEM REPRESSOR MNGR-RELATED"/>
    <property type="match status" value="1"/>
</dbReference>
<dbReference type="AlphaFoldDB" id="A0A931AJ17"/>
<dbReference type="Gene3D" id="1.10.10.10">
    <property type="entry name" value="Winged helix-like DNA-binding domain superfamily/Winged helix DNA-binding domain"/>
    <property type="match status" value="1"/>
</dbReference>
<name>A0A931AJ17_9ACTN</name>
<keyword evidence="2" id="KW-0238">DNA-binding</keyword>
<evidence type="ECO:0000313" key="6">
    <source>
        <dbReference type="Proteomes" id="UP000605361"/>
    </source>
</evidence>
<evidence type="ECO:0000259" key="4">
    <source>
        <dbReference type="PROSITE" id="PS50949"/>
    </source>
</evidence>
<dbReference type="EMBL" id="JADOGI010000159">
    <property type="protein sequence ID" value="MBF8191403.1"/>
    <property type="molecule type" value="Genomic_DNA"/>
</dbReference>
<feature type="domain" description="HTH gntR-type" evidence="4">
    <location>
        <begin position="4"/>
        <end position="72"/>
    </location>
</feature>
<comment type="caution">
    <text evidence="5">The sequence shown here is derived from an EMBL/GenBank/DDBJ whole genome shotgun (WGS) entry which is preliminary data.</text>
</comment>